<feature type="transmembrane region" description="Helical" evidence="6">
    <location>
        <begin position="230"/>
        <end position="250"/>
    </location>
</feature>
<evidence type="ECO:0000256" key="3">
    <source>
        <dbReference type="ARBA" id="ARBA00022692"/>
    </source>
</evidence>
<reference evidence="8 9" key="1">
    <citation type="journal article" date="2017" name="ISME J.">
        <title>An acid-tolerant ammonia-oxidizing ?-proteobacterium from soil.</title>
        <authorList>
            <person name="Hayatsu M."/>
            <person name="Tago K."/>
            <person name="Uchiyama I."/>
            <person name="Toyoda A."/>
            <person name="Wang Y."/>
            <person name="Shimomura Y."/>
            <person name="Okubo T."/>
            <person name="Kurisu F."/>
            <person name="Hirono Y."/>
            <person name="Nonaka K."/>
            <person name="Akiyama H."/>
            <person name="Itoh T."/>
            <person name="Takami H."/>
        </authorList>
    </citation>
    <scope>NUCLEOTIDE SEQUENCE [LARGE SCALE GENOMIC DNA]</scope>
    <source>
        <strain evidence="8 9">TAO100</strain>
    </source>
</reference>
<dbReference type="PANTHER" id="PTHR43332">
    <property type="entry name" value="INNER MEMBRANE TRANSPORT PERMEASE YADH-RELATED"/>
    <property type="match status" value="1"/>
</dbReference>
<dbReference type="Proteomes" id="UP000243679">
    <property type="component" value="Chromosome"/>
</dbReference>
<evidence type="ECO:0000256" key="2">
    <source>
        <dbReference type="ARBA" id="ARBA00007783"/>
    </source>
</evidence>
<name>A0A1Q2SKU5_9GAMM</name>
<feature type="transmembrane region" description="Helical" evidence="6">
    <location>
        <begin position="25"/>
        <end position="48"/>
    </location>
</feature>
<dbReference type="PIRSF" id="PIRSF006648">
    <property type="entry name" value="DrrB"/>
    <property type="match status" value="1"/>
</dbReference>
<dbReference type="PROSITE" id="PS51012">
    <property type="entry name" value="ABC_TM2"/>
    <property type="match status" value="1"/>
</dbReference>
<keyword evidence="6" id="KW-0813">Transport</keyword>
<dbReference type="PANTHER" id="PTHR43332:SF2">
    <property type="entry name" value="INNER MEMBRANE TRANSPORT PERMEASE YADH"/>
    <property type="match status" value="1"/>
</dbReference>
<dbReference type="GO" id="GO:0043190">
    <property type="term" value="C:ATP-binding cassette (ABC) transporter complex"/>
    <property type="evidence" value="ECO:0007669"/>
    <property type="project" value="InterPro"/>
</dbReference>
<feature type="transmembrane region" description="Helical" evidence="6">
    <location>
        <begin position="60"/>
        <end position="86"/>
    </location>
</feature>
<gene>
    <name evidence="8" type="ORF">TAO_0363</name>
</gene>
<evidence type="ECO:0000256" key="5">
    <source>
        <dbReference type="ARBA" id="ARBA00023136"/>
    </source>
</evidence>
<comment type="subcellular location">
    <subcellularLocation>
        <location evidence="6">Cell inner membrane</location>
        <topology evidence="6">Multi-pass membrane protein</topology>
    </subcellularLocation>
    <subcellularLocation>
        <location evidence="1">Membrane</location>
        <topology evidence="1">Multi-pass membrane protein</topology>
    </subcellularLocation>
</comment>
<feature type="transmembrane region" description="Helical" evidence="6">
    <location>
        <begin position="106"/>
        <end position="133"/>
    </location>
</feature>
<dbReference type="GO" id="GO:0140359">
    <property type="term" value="F:ABC-type transporter activity"/>
    <property type="evidence" value="ECO:0007669"/>
    <property type="project" value="InterPro"/>
</dbReference>
<feature type="transmembrane region" description="Helical" evidence="6">
    <location>
        <begin position="172"/>
        <end position="193"/>
    </location>
</feature>
<dbReference type="InterPro" id="IPR047817">
    <property type="entry name" value="ABC2_TM_bact-type"/>
</dbReference>
<dbReference type="InterPro" id="IPR052522">
    <property type="entry name" value="ABC-2_transport_permease"/>
</dbReference>
<dbReference type="NCBIfam" id="NF011648">
    <property type="entry name" value="PRK15066.1"/>
    <property type="match status" value="1"/>
</dbReference>
<keyword evidence="3 6" id="KW-0812">Transmembrane</keyword>
<proteinExistence type="inferred from homology"/>
<dbReference type="Pfam" id="PF01061">
    <property type="entry name" value="ABC2_membrane"/>
    <property type="match status" value="1"/>
</dbReference>
<protein>
    <recommendedName>
        <fullName evidence="6">Transport permease protein</fullName>
    </recommendedName>
</protein>
<dbReference type="InterPro" id="IPR000412">
    <property type="entry name" value="ABC_2_transport"/>
</dbReference>
<feature type="transmembrane region" description="Helical" evidence="6">
    <location>
        <begin position="145"/>
        <end position="166"/>
    </location>
</feature>
<evidence type="ECO:0000313" key="9">
    <source>
        <dbReference type="Proteomes" id="UP000243679"/>
    </source>
</evidence>
<comment type="similarity">
    <text evidence="2 6">Belongs to the ABC-2 integral membrane protein family.</text>
</comment>
<keyword evidence="6" id="KW-1003">Cell membrane</keyword>
<organism evidence="8 9">
    <name type="scientific">Candidatus Nitrosoglobus terrae</name>
    <dbReference type="NCBI Taxonomy" id="1630141"/>
    <lineage>
        <taxon>Bacteria</taxon>
        <taxon>Pseudomonadati</taxon>
        <taxon>Pseudomonadota</taxon>
        <taxon>Gammaproteobacteria</taxon>
        <taxon>Chromatiales</taxon>
        <taxon>Chromatiaceae</taxon>
        <taxon>Candidatus Nitrosoglobus</taxon>
    </lineage>
</organism>
<keyword evidence="5 6" id="KW-0472">Membrane</keyword>
<keyword evidence="9" id="KW-1185">Reference proteome</keyword>
<keyword evidence="4 6" id="KW-1133">Transmembrane helix</keyword>
<dbReference type="KEGG" id="ntt:TAO_0363"/>
<accession>A0A1Q2SKU5</accession>
<dbReference type="RefSeq" id="WP_096526354.1">
    <property type="nucleotide sequence ID" value="NZ_AP014836.1"/>
</dbReference>
<evidence type="ECO:0000256" key="6">
    <source>
        <dbReference type="RuleBase" id="RU361157"/>
    </source>
</evidence>
<sequence>MSHLQCYYIAFKTLAHKEIRRFIRIWIQTLLPPAVTMTLYFVIFGSLIGTRIGPMEGFSYMDYIAPGLIMMAIITHAYSNVVASFFSAKFQHYIEELLVSPTPNGIILAGYVAGGVIRGLMAGLIVLIISIFFTHLKIEHPLMTCMVAILTACVFALGGFINAIFANDFDDISIVPNFILTPLTYLGGVFYSINLIPEVAQTASLFNPIFYMVNAFRYGTLGISDIDIRMAFAIILIFLIGMTGIALYLLNKGVGIRA</sequence>
<dbReference type="EMBL" id="AP014836">
    <property type="protein sequence ID" value="BAW79733.1"/>
    <property type="molecule type" value="Genomic_DNA"/>
</dbReference>
<dbReference type="AlphaFoldDB" id="A0A1Q2SKU5"/>
<dbReference type="PRINTS" id="PR00164">
    <property type="entry name" value="ABC2TRNSPORT"/>
</dbReference>
<feature type="domain" description="ABC transmembrane type-2" evidence="7">
    <location>
        <begin position="24"/>
        <end position="253"/>
    </location>
</feature>
<evidence type="ECO:0000256" key="1">
    <source>
        <dbReference type="ARBA" id="ARBA00004141"/>
    </source>
</evidence>
<dbReference type="InterPro" id="IPR013525">
    <property type="entry name" value="ABC2_TM"/>
</dbReference>
<evidence type="ECO:0000259" key="7">
    <source>
        <dbReference type="PROSITE" id="PS51012"/>
    </source>
</evidence>
<dbReference type="OrthoDB" id="9804001at2"/>
<evidence type="ECO:0000256" key="4">
    <source>
        <dbReference type="ARBA" id="ARBA00022989"/>
    </source>
</evidence>
<evidence type="ECO:0000313" key="8">
    <source>
        <dbReference type="EMBL" id="BAW79733.1"/>
    </source>
</evidence>